<evidence type="ECO:0000256" key="4">
    <source>
        <dbReference type="ARBA" id="ARBA00022840"/>
    </source>
</evidence>
<dbReference type="InterPro" id="IPR025709">
    <property type="entry name" value="Leu_tRNA-synth_edit"/>
</dbReference>
<name>A0A9W7DRF1_9STRA</name>
<dbReference type="EC" id="6.1.1.9" evidence="1"/>
<evidence type="ECO:0000256" key="7">
    <source>
        <dbReference type="ARBA" id="ARBA00029936"/>
    </source>
</evidence>
<dbReference type="Pfam" id="PF13603">
    <property type="entry name" value="tRNA-synt_1_2"/>
    <property type="match status" value="1"/>
</dbReference>
<keyword evidence="2" id="KW-0436">Ligase</keyword>
<keyword evidence="11" id="KW-1185">Reference proteome</keyword>
<evidence type="ECO:0000256" key="5">
    <source>
        <dbReference type="ARBA" id="ARBA00022917"/>
    </source>
</evidence>
<keyword evidence="3" id="KW-0547">Nucleotide-binding</keyword>
<keyword evidence="5" id="KW-0648">Protein biosynthesis</keyword>
<sequence length="118" mass="13352">VPTMDRTIPIIADDYVDREFGTGALKITPGHDPNDYAIGKRHRLEIVNIMNKDATMNGLVPEEYQNLDRFEARQKIWEDMESSNLAIKAEDHQQRVPRSQRGGGRNVSLQSSSPASHH</sequence>
<dbReference type="Proteomes" id="UP001165122">
    <property type="component" value="Unassembled WGS sequence"/>
</dbReference>
<dbReference type="Gene3D" id="3.90.740.10">
    <property type="entry name" value="Valyl/Leucyl/Isoleucyl-tRNA synthetase, editing domain"/>
    <property type="match status" value="1"/>
</dbReference>
<evidence type="ECO:0000313" key="11">
    <source>
        <dbReference type="Proteomes" id="UP001165122"/>
    </source>
</evidence>
<dbReference type="OrthoDB" id="1689471at2759"/>
<feature type="non-terminal residue" evidence="10">
    <location>
        <position position="1"/>
    </location>
</feature>
<feature type="compositionally biased region" description="Polar residues" evidence="8">
    <location>
        <begin position="107"/>
        <end position="118"/>
    </location>
</feature>
<comment type="caution">
    <text evidence="10">The sequence shown here is derived from an EMBL/GenBank/DDBJ whole genome shotgun (WGS) entry which is preliminary data.</text>
</comment>
<dbReference type="GO" id="GO:0005829">
    <property type="term" value="C:cytosol"/>
    <property type="evidence" value="ECO:0007669"/>
    <property type="project" value="TreeGrafter"/>
</dbReference>
<evidence type="ECO:0000256" key="6">
    <source>
        <dbReference type="ARBA" id="ARBA00023146"/>
    </source>
</evidence>
<keyword evidence="4" id="KW-0067">ATP-binding</keyword>
<dbReference type="EMBL" id="BRXW01000406">
    <property type="protein sequence ID" value="GMH51560.1"/>
    <property type="molecule type" value="Genomic_DNA"/>
</dbReference>
<evidence type="ECO:0000256" key="1">
    <source>
        <dbReference type="ARBA" id="ARBA00013169"/>
    </source>
</evidence>
<dbReference type="PANTHER" id="PTHR11946">
    <property type="entry name" value="VALYL-TRNA SYNTHETASES"/>
    <property type="match status" value="1"/>
</dbReference>
<evidence type="ECO:0000259" key="9">
    <source>
        <dbReference type="Pfam" id="PF13603"/>
    </source>
</evidence>
<dbReference type="GO" id="GO:0002161">
    <property type="term" value="F:aminoacyl-tRNA deacylase activity"/>
    <property type="evidence" value="ECO:0007669"/>
    <property type="project" value="InterPro"/>
</dbReference>
<dbReference type="GO" id="GO:0006438">
    <property type="term" value="P:valyl-tRNA aminoacylation"/>
    <property type="evidence" value="ECO:0007669"/>
    <property type="project" value="InterPro"/>
</dbReference>
<dbReference type="InterPro" id="IPR009008">
    <property type="entry name" value="Val/Leu/Ile-tRNA-synth_edit"/>
</dbReference>
<evidence type="ECO:0000256" key="3">
    <source>
        <dbReference type="ARBA" id="ARBA00022741"/>
    </source>
</evidence>
<proteinExistence type="predicted"/>
<evidence type="ECO:0000256" key="8">
    <source>
        <dbReference type="SAM" id="MobiDB-lite"/>
    </source>
</evidence>
<dbReference type="GO" id="GO:0005524">
    <property type="term" value="F:ATP binding"/>
    <property type="evidence" value="ECO:0007669"/>
    <property type="project" value="UniProtKB-KW"/>
</dbReference>
<reference evidence="11" key="1">
    <citation type="journal article" date="2023" name="Commun. Biol.">
        <title>Genome analysis of Parmales, the sister group of diatoms, reveals the evolutionary specialization of diatoms from phago-mixotrophs to photoautotrophs.</title>
        <authorList>
            <person name="Ban H."/>
            <person name="Sato S."/>
            <person name="Yoshikawa S."/>
            <person name="Yamada K."/>
            <person name="Nakamura Y."/>
            <person name="Ichinomiya M."/>
            <person name="Sato N."/>
            <person name="Blanc-Mathieu R."/>
            <person name="Endo H."/>
            <person name="Kuwata A."/>
            <person name="Ogata H."/>
        </authorList>
    </citation>
    <scope>NUCLEOTIDE SEQUENCE [LARGE SCALE GENOMIC DNA]</scope>
    <source>
        <strain evidence="11">NIES 3700</strain>
    </source>
</reference>
<dbReference type="GO" id="GO:0004832">
    <property type="term" value="F:valine-tRNA ligase activity"/>
    <property type="evidence" value="ECO:0007669"/>
    <property type="project" value="UniProtKB-EC"/>
</dbReference>
<evidence type="ECO:0000256" key="2">
    <source>
        <dbReference type="ARBA" id="ARBA00022598"/>
    </source>
</evidence>
<keyword evidence="6" id="KW-0030">Aminoacyl-tRNA synthetase</keyword>
<evidence type="ECO:0000313" key="10">
    <source>
        <dbReference type="EMBL" id="GMH51560.1"/>
    </source>
</evidence>
<dbReference type="SUPFAM" id="SSF50677">
    <property type="entry name" value="ValRS/IleRS/LeuRS editing domain"/>
    <property type="match status" value="1"/>
</dbReference>
<gene>
    <name evidence="10" type="ORF">TrLO_g2656</name>
</gene>
<feature type="domain" description="Leucyl-tRNA synthetase editing" evidence="9">
    <location>
        <begin position="2"/>
        <end position="55"/>
    </location>
</feature>
<protein>
    <recommendedName>
        <fullName evidence="1">valine--tRNA ligase</fullName>
        <ecNumber evidence="1">6.1.1.9</ecNumber>
    </recommendedName>
    <alternativeName>
        <fullName evidence="7">Valyl-tRNA synthetase</fullName>
    </alternativeName>
</protein>
<dbReference type="InterPro" id="IPR002303">
    <property type="entry name" value="Valyl-tRNA_ligase"/>
</dbReference>
<feature type="region of interest" description="Disordered" evidence="8">
    <location>
        <begin position="86"/>
        <end position="118"/>
    </location>
</feature>
<accession>A0A9W7DRF1</accession>
<organism evidence="10 11">
    <name type="scientific">Triparma laevis f. longispina</name>
    <dbReference type="NCBI Taxonomy" id="1714387"/>
    <lineage>
        <taxon>Eukaryota</taxon>
        <taxon>Sar</taxon>
        <taxon>Stramenopiles</taxon>
        <taxon>Ochrophyta</taxon>
        <taxon>Bolidophyceae</taxon>
        <taxon>Parmales</taxon>
        <taxon>Triparmaceae</taxon>
        <taxon>Triparma</taxon>
    </lineage>
</organism>
<dbReference type="AlphaFoldDB" id="A0A9W7DRF1"/>
<dbReference type="PANTHER" id="PTHR11946:SF93">
    <property type="entry name" value="VALINE--TRNA LIGASE, CHLOROPLASTIC_MITOCHONDRIAL 2"/>
    <property type="match status" value="1"/>
</dbReference>